<keyword evidence="4" id="KW-1185">Reference proteome</keyword>
<dbReference type="PIRSF" id="PIRSF018249">
    <property type="entry name" value="MyrA_prd"/>
    <property type="match status" value="1"/>
</dbReference>
<sequence length="289" mass="33076">MNKRIMSANYVSNIESIFKCPICASSMQVLNTKSLVCSNRHTFDFAKQGYVNLMPHTVKTKYSKELFEARKRIAEYGFFEPLTKTIAELINKHVLKNQIYVLDTGCGEGSHLANLCNMIVKDKENVSGVGIDISKEGILIAAKNHSNKVWAVADLANTPFKEKQFDVILNILSPSNYSEFTRILKNNGFIVKVVPETGYLKELRQIYFDEPDKKSYSNTDTIERFKERFQVIDRSRLRYKINLEKPFIPSLVQMTPLSWRAIDERVDSFLERESVGITVDMVILIGKGK</sequence>
<feature type="domain" description="Methyltransferase" evidence="1">
    <location>
        <begin position="101"/>
        <end position="188"/>
    </location>
</feature>
<accession>A0ABQ4KBE1</accession>
<dbReference type="InterPro" id="IPR016718">
    <property type="entry name" value="rRNA_m1G-MeTrfase_A_prd"/>
</dbReference>
<comment type="caution">
    <text evidence="3">The sequence shown here is derived from an EMBL/GenBank/DDBJ whole genome shotgun (WGS) entry which is preliminary data.</text>
</comment>
<dbReference type="EMBL" id="BOQT01000025">
    <property type="protein sequence ID" value="GIN23054.1"/>
    <property type="molecule type" value="Genomic_DNA"/>
</dbReference>
<dbReference type="SUPFAM" id="SSF53335">
    <property type="entry name" value="S-adenosyl-L-methionine-dependent methyltransferases"/>
    <property type="match status" value="1"/>
</dbReference>
<evidence type="ECO:0000313" key="3">
    <source>
        <dbReference type="EMBL" id="GIN23054.1"/>
    </source>
</evidence>
<evidence type="ECO:0000259" key="2">
    <source>
        <dbReference type="Pfam" id="PF21302"/>
    </source>
</evidence>
<dbReference type="CDD" id="cd02440">
    <property type="entry name" value="AdoMet_MTases"/>
    <property type="match status" value="1"/>
</dbReference>
<feature type="domain" description="23S rRNA (guanine(745)-N(1))-methyltransferase N-terminal" evidence="2">
    <location>
        <begin position="18"/>
        <end position="64"/>
    </location>
</feature>
<dbReference type="Proteomes" id="UP000680279">
    <property type="component" value="Unassembled WGS sequence"/>
</dbReference>
<name>A0ABQ4KBE1_9BACI</name>
<proteinExistence type="predicted"/>
<dbReference type="InterPro" id="IPR048647">
    <property type="entry name" value="RlmA_N"/>
</dbReference>
<dbReference type="InterPro" id="IPR041698">
    <property type="entry name" value="Methyltransf_25"/>
</dbReference>
<dbReference type="InterPro" id="IPR029063">
    <property type="entry name" value="SAM-dependent_MTases_sf"/>
</dbReference>
<evidence type="ECO:0000313" key="4">
    <source>
        <dbReference type="Proteomes" id="UP000680279"/>
    </source>
</evidence>
<dbReference type="PANTHER" id="PTHR43460">
    <property type="entry name" value="METHYLTRANSFERASE"/>
    <property type="match status" value="1"/>
</dbReference>
<evidence type="ECO:0000259" key="1">
    <source>
        <dbReference type="Pfam" id="PF13649"/>
    </source>
</evidence>
<reference evidence="3 4" key="1">
    <citation type="submission" date="2021-03" db="EMBL/GenBank/DDBJ databases">
        <title>Antimicrobial resistance genes in bacteria isolated from Japanese honey, and their potential for conferring macrolide and lincosamide resistance in the American foulbrood pathogen Paenibacillus larvae.</title>
        <authorList>
            <person name="Okamoto M."/>
            <person name="Kumagai M."/>
            <person name="Kanamori H."/>
            <person name="Takamatsu D."/>
        </authorList>
    </citation>
    <scope>NUCLEOTIDE SEQUENCE [LARGE SCALE GENOMIC DNA]</scope>
    <source>
        <strain evidence="3 4">J1TS3</strain>
    </source>
</reference>
<organism evidence="3 4">
    <name type="scientific">Siminovitchia fordii</name>
    <dbReference type="NCBI Taxonomy" id="254759"/>
    <lineage>
        <taxon>Bacteria</taxon>
        <taxon>Bacillati</taxon>
        <taxon>Bacillota</taxon>
        <taxon>Bacilli</taxon>
        <taxon>Bacillales</taxon>
        <taxon>Bacillaceae</taxon>
        <taxon>Siminovitchia</taxon>
    </lineage>
</organism>
<evidence type="ECO:0008006" key="5">
    <source>
        <dbReference type="Google" id="ProtNLM"/>
    </source>
</evidence>
<dbReference type="PANTHER" id="PTHR43460:SF1">
    <property type="entry name" value="METHYLTRANSFERASE TYPE 11 DOMAIN-CONTAINING PROTEIN"/>
    <property type="match status" value="1"/>
</dbReference>
<protein>
    <recommendedName>
        <fullName evidence="5">Methyltransferase domain-containing protein</fullName>
    </recommendedName>
</protein>
<gene>
    <name evidence="3" type="ORF">J1TS3_41880</name>
</gene>
<dbReference type="Pfam" id="PF21302">
    <property type="entry name" value="Zn_ribbon_RlmA"/>
    <property type="match status" value="1"/>
</dbReference>
<dbReference type="Pfam" id="PF13649">
    <property type="entry name" value="Methyltransf_25"/>
    <property type="match status" value="1"/>
</dbReference>
<dbReference type="Gene3D" id="3.40.50.150">
    <property type="entry name" value="Vaccinia Virus protein VP39"/>
    <property type="match status" value="1"/>
</dbReference>
<dbReference type="InterPro" id="IPR052939">
    <property type="entry name" value="23S_rRNA_MeTrnsfrase_RlmA"/>
</dbReference>